<proteinExistence type="predicted"/>
<evidence type="ECO:0000256" key="1">
    <source>
        <dbReference type="SAM" id="SignalP"/>
    </source>
</evidence>
<protein>
    <submittedName>
        <fullName evidence="2">LVIVD repeat-containing protein</fullName>
    </submittedName>
</protein>
<dbReference type="EMBL" id="JBHTIC010000002">
    <property type="protein sequence ID" value="MFD0760810.1"/>
    <property type="molecule type" value="Genomic_DNA"/>
</dbReference>
<evidence type="ECO:0000313" key="3">
    <source>
        <dbReference type="Proteomes" id="UP001597032"/>
    </source>
</evidence>
<comment type="caution">
    <text evidence="2">The sequence shown here is derived from an EMBL/GenBank/DDBJ whole genome shotgun (WGS) entry which is preliminary data.</text>
</comment>
<keyword evidence="3" id="KW-1185">Reference proteome</keyword>
<organism evidence="2 3">
    <name type="scientific">Lutibacter aestuarii</name>
    <dbReference type="NCBI Taxonomy" id="861111"/>
    <lineage>
        <taxon>Bacteria</taxon>
        <taxon>Pseudomonadati</taxon>
        <taxon>Bacteroidota</taxon>
        <taxon>Flavobacteriia</taxon>
        <taxon>Flavobacteriales</taxon>
        <taxon>Flavobacteriaceae</taxon>
        <taxon>Lutibacter</taxon>
    </lineage>
</organism>
<gene>
    <name evidence="2" type="ORF">ACFQZW_01815</name>
</gene>
<feature type="chain" id="PRO_5045063953" evidence="1">
    <location>
        <begin position="21"/>
        <end position="415"/>
    </location>
</feature>
<sequence>MKTKILFLFAVIFTFMISCNNNDEFETVNVAKAEFMSLQVFRASVEIVAPVPIIESGKIYAYNNLVLVNDIDKGIHIIDNSNPVSPVKIAFIKIKATKDMEIKGNYLYADSLMDLLVFDISDINNIKEVARLKDVFPSYIPMPFIENLVVDYGENGNQAGDIIVGWKITQEQRRIDDERNYNTGGVVFNDFMTLASAESTGQGGSLARFKIVNDYLYAVDSHNINIFDITNLVAPRELQEVHAGFDIETIFNKDNLLFLGSMSGMYIYDIETPENPIFISEFQHGTACDPVVVDDNFAYITLRAGNFCGAFESSLEIVDISDVYNLELVKSYPMDNPYGLGIKNNLLFICDGTSGLKVYNKTKIEDLELLNTFKNITAFDVIPMQNKLLLIGNNTLFQYNYSDNGLNLLSEYHLN</sequence>
<dbReference type="Pfam" id="PF08309">
    <property type="entry name" value="LVIVD"/>
    <property type="match status" value="3"/>
</dbReference>
<keyword evidence="1" id="KW-0732">Signal</keyword>
<dbReference type="RefSeq" id="WP_386781365.1">
    <property type="nucleotide sequence ID" value="NZ_JBHTIC010000002.1"/>
</dbReference>
<dbReference type="Proteomes" id="UP001597032">
    <property type="component" value="Unassembled WGS sequence"/>
</dbReference>
<feature type="signal peptide" evidence="1">
    <location>
        <begin position="1"/>
        <end position="20"/>
    </location>
</feature>
<evidence type="ECO:0000313" key="2">
    <source>
        <dbReference type="EMBL" id="MFD0760810.1"/>
    </source>
</evidence>
<name>A0ABW2Z7E2_9FLAO</name>
<accession>A0ABW2Z7E2</accession>
<dbReference type="SUPFAM" id="SSF101908">
    <property type="entry name" value="Putative isomerase YbhE"/>
    <property type="match status" value="1"/>
</dbReference>
<reference evidence="3" key="1">
    <citation type="journal article" date="2019" name="Int. J. Syst. Evol. Microbiol.">
        <title>The Global Catalogue of Microorganisms (GCM) 10K type strain sequencing project: providing services to taxonomists for standard genome sequencing and annotation.</title>
        <authorList>
            <consortium name="The Broad Institute Genomics Platform"/>
            <consortium name="The Broad Institute Genome Sequencing Center for Infectious Disease"/>
            <person name="Wu L."/>
            <person name="Ma J."/>
        </authorList>
    </citation>
    <scope>NUCLEOTIDE SEQUENCE [LARGE SCALE GENOMIC DNA]</scope>
    <source>
        <strain evidence="3">CCUG 60022</strain>
    </source>
</reference>
<dbReference type="PROSITE" id="PS51257">
    <property type="entry name" value="PROKAR_LIPOPROTEIN"/>
    <property type="match status" value="1"/>
</dbReference>
<dbReference type="InterPro" id="IPR013211">
    <property type="entry name" value="LVIVD"/>
</dbReference>